<keyword evidence="2" id="KW-1185">Reference proteome</keyword>
<evidence type="ECO:0000313" key="2">
    <source>
        <dbReference type="Proteomes" id="UP000053259"/>
    </source>
</evidence>
<dbReference type="AlphaFoldDB" id="A0A0D1ZW77"/>
<dbReference type="VEuPathDB" id="FungiDB:PV09_09865"/>
<proteinExistence type="predicted"/>
<dbReference type="InParanoid" id="A0A0D1ZW77"/>
<name>A0A0D1ZW77_9PEZI</name>
<feature type="non-terminal residue" evidence="1">
    <location>
        <position position="1"/>
    </location>
</feature>
<dbReference type="EMBL" id="KN847880">
    <property type="protein sequence ID" value="KIV98289.1"/>
    <property type="molecule type" value="Genomic_DNA"/>
</dbReference>
<dbReference type="RefSeq" id="XP_016208159.1">
    <property type="nucleotide sequence ID" value="XM_016364013.1"/>
</dbReference>
<dbReference type="HOGENOM" id="CLU_3112263_0_0_1"/>
<reference evidence="1 2" key="1">
    <citation type="submission" date="2015-01" db="EMBL/GenBank/DDBJ databases">
        <title>The Genome Sequence of Ochroconis gallopava CBS43764.</title>
        <authorList>
            <consortium name="The Broad Institute Genomics Platform"/>
            <person name="Cuomo C."/>
            <person name="de Hoog S."/>
            <person name="Gorbushina A."/>
            <person name="Stielow B."/>
            <person name="Teixiera M."/>
            <person name="Abouelleil A."/>
            <person name="Chapman S.B."/>
            <person name="Priest M."/>
            <person name="Young S.K."/>
            <person name="Wortman J."/>
            <person name="Nusbaum C."/>
            <person name="Birren B."/>
        </authorList>
    </citation>
    <scope>NUCLEOTIDE SEQUENCE [LARGE SCALE GENOMIC DNA]</scope>
    <source>
        <strain evidence="1 2">CBS 43764</strain>
    </source>
</reference>
<dbReference type="Proteomes" id="UP000053259">
    <property type="component" value="Unassembled WGS sequence"/>
</dbReference>
<organism evidence="1 2">
    <name type="scientific">Verruconis gallopava</name>
    <dbReference type="NCBI Taxonomy" id="253628"/>
    <lineage>
        <taxon>Eukaryota</taxon>
        <taxon>Fungi</taxon>
        <taxon>Dikarya</taxon>
        <taxon>Ascomycota</taxon>
        <taxon>Pezizomycotina</taxon>
        <taxon>Dothideomycetes</taxon>
        <taxon>Pleosporomycetidae</taxon>
        <taxon>Venturiales</taxon>
        <taxon>Sympoventuriaceae</taxon>
        <taxon>Verruconis</taxon>
    </lineage>
</organism>
<gene>
    <name evidence="1" type="ORF">PV09_09865</name>
</gene>
<sequence length="51" mass="5835">HVRHDLHQKLGPSHIVTDVFHELFATKYALVLLEGGLQLSLEIFRKSTLIL</sequence>
<protein>
    <submittedName>
        <fullName evidence="1">Uncharacterized protein</fullName>
    </submittedName>
</protein>
<dbReference type="GeneID" id="27317838"/>
<evidence type="ECO:0000313" key="1">
    <source>
        <dbReference type="EMBL" id="KIV98289.1"/>
    </source>
</evidence>
<accession>A0A0D1ZW77</accession>